<evidence type="ECO:0000313" key="1">
    <source>
        <dbReference type="EMBL" id="KAJ0087393.1"/>
    </source>
</evidence>
<protein>
    <submittedName>
        <fullName evidence="1">Uncharacterized protein</fullName>
    </submittedName>
</protein>
<accession>A0ACC1AL59</accession>
<name>A0ACC1AL59_9ROSI</name>
<organism evidence="1 2">
    <name type="scientific">Pistacia atlantica</name>
    <dbReference type="NCBI Taxonomy" id="434234"/>
    <lineage>
        <taxon>Eukaryota</taxon>
        <taxon>Viridiplantae</taxon>
        <taxon>Streptophyta</taxon>
        <taxon>Embryophyta</taxon>
        <taxon>Tracheophyta</taxon>
        <taxon>Spermatophyta</taxon>
        <taxon>Magnoliopsida</taxon>
        <taxon>eudicotyledons</taxon>
        <taxon>Gunneridae</taxon>
        <taxon>Pentapetalae</taxon>
        <taxon>rosids</taxon>
        <taxon>malvids</taxon>
        <taxon>Sapindales</taxon>
        <taxon>Anacardiaceae</taxon>
        <taxon>Pistacia</taxon>
    </lineage>
</organism>
<dbReference type="EMBL" id="CM047906">
    <property type="protein sequence ID" value="KAJ0087393.1"/>
    <property type="molecule type" value="Genomic_DNA"/>
</dbReference>
<comment type="caution">
    <text evidence="1">The sequence shown here is derived from an EMBL/GenBank/DDBJ whole genome shotgun (WGS) entry which is preliminary data.</text>
</comment>
<keyword evidence="2" id="KW-1185">Reference proteome</keyword>
<reference evidence="2" key="1">
    <citation type="journal article" date="2023" name="G3 (Bethesda)">
        <title>Genome assembly and association tests identify interacting loci associated with vigor, precocity, and sex in interspecific pistachio rootstocks.</title>
        <authorList>
            <person name="Palmer W."/>
            <person name="Jacygrad E."/>
            <person name="Sagayaradj S."/>
            <person name="Cavanaugh K."/>
            <person name="Han R."/>
            <person name="Bertier L."/>
            <person name="Beede B."/>
            <person name="Kafkas S."/>
            <person name="Golino D."/>
            <person name="Preece J."/>
            <person name="Michelmore R."/>
        </authorList>
    </citation>
    <scope>NUCLEOTIDE SEQUENCE [LARGE SCALE GENOMIC DNA]</scope>
</reference>
<sequence>MRWELSEVAITGKVANICKPHLTCRKKKKKWAKLAIRLANAAVLPMVLKSAIELKVIDIISTSGDGVFLSPWEIESRLPTKNPDAPLMLDRMLRLLLSYDVLKCCVKRGDNGQFERAYAAAPVCKFLVQKSESGWKVCWSFVLAAPRQGLDRELISGYHILEGGIPFNGAFDYYGRDERLEGGIPFNGAFEGLKAVVDVGGGIGISLDIKDINFDLLHVRDDAPSYPGVEHVGGDMFQSVPKGGDAIFMKNCWEALPNSGKLIIVEFILPETPENSLSSKITCDLDLFMLAILGEGQERNLKEFEVLAVKSGFSGCEVICTAYNSWVIEFKKIVD</sequence>
<proteinExistence type="predicted"/>
<dbReference type="Proteomes" id="UP001164250">
    <property type="component" value="Chromosome 10"/>
</dbReference>
<evidence type="ECO:0000313" key="2">
    <source>
        <dbReference type="Proteomes" id="UP001164250"/>
    </source>
</evidence>
<gene>
    <name evidence="1" type="ORF">Patl1_08349</name>
</gene>